<evidence type="ECO:0008006" key="6">
    <source>
        <dbReference type="Google" id="ProtNLM"/>
    </source>
</evidence>
<dbReference type="GO" id="GO:0016020">
    <property type="term" value="C:membrane"/>
    <property type="evidence" value="ECO:0007669"/>
    <property type="project" value="UniProtKB-SubCell"/>
</dbReference>
<protein>
    <recommendedName>
        <fullName evidence="6">Lil3 protein</fullName>
    </recommendedName>
</protein>
<keyword evidence="3" id="KW-1133">Transmembrane helix</keyword>
<dbReference type="OrthoDB" id="566010at2759"/>
<dbReference type="AlphaFoldDB" id="C6TDN2"/>
<reference evidence="5" key="1">
    <citation type="submission" date="2009-08" db="EMBL/GenBank/DDBJ databases">
        <authorList>
            <person name="Cheung F."/>
            <person name="Xiao Y."/>
            <person name="Chan A."/>
            <person name="Moskal W."/>
            <person name="Town C.D."/>
        </authorList>
    </citation>
    <scope>NUCLEOTIDE SEQUENCE</scope>
</reference>
<evidence type="ECO:0000256" key="4">
    <source>
        <dbReference type="ARBA" id="ARBA00023136"/>
    </source>
</evidence>
<dbReference type="RefSeq" id="NP_001304369.2">
    <property type="nucleotide sequence ID" value="NM_001317440.2"/>
</dbReference>
<dbReference type="ExpressionAtlas" id="C6TDN2">
    <property type="expression patterns" value="baseline and differential"/>
</dbReference>
<accession>C6TDN2</accession>
<evidence type="ECO:0000256" key="1">
    <source>
        <dbReference type="ARBA" id="ARBA00004141"/>
    </source>
</evidence>
<evidence type="ECO:0000256" key="3">
    <source>
        <dbReference type="ARBA" id="ARBA00022989"/>
    </source>
</evidence>
<dbReference type="SUPFAM" id="SSF103511">
    <property type="entry name" value="Chlorophyll a-b binding protein"/>
    <property type="match status" value="1"/>
</dbReference>
<dbReference type="GeneID" id="100802326"/>
<keyword evidence="4" id="KW-0472">Membrane</keyword>
<name>C6TDN2_SOYBN</name>
<organism evidence="5">
    <name type="scientific">Glycine max</name>
    <name type="common">Soybean</name>
    <name type="synonym">Glycine hispida</name>
    <dbReference type="NCBI Taxonomy" id="3847"/>
    <lineage>
        <taxon>Eukaryota</taxon>
        <taxon>Viridiplantae</taxon>
        <taxon>Streptophyta</taxon>
        <taxon>Embryophyta</taxon>
        <taxon>Tracheophyta</taxon>
        <taxon>Spermatophyta</taxon>
        <taxon>Magnoliopsida</taxon>
        <taxon>eudicotyledons</taxon>
        <taxon>Gunneridae</taxon>
        <taxon>Pentapetalae</taxon>
        <taxon>rosids</taxon>
        <taxon>fabids</taxon>
        <taxon>Fabales</taxon>
        <taxon>Fabaceae</taxon>
        <taxon>Papilionoideae</taxon>
        <taxon>50 kb inversion clade</taxon>
        <taxon>NPAAA clade</taxon>
        <taxon>indigoferoid/millettioid clade</taxon>
        <taxon>Phaseoleae</taxon>
        <taxon>Glycine</taxon>
        <taxon>Glycine subgen. Soja</taxon>
    </lineage>
</organism>
<comment type="subcellular location">
    <subcellularLocation>
        <location evidence="1">Membrane</location>
        <topology evidence="1">Multi-pass membrane protein</topology>
    </subcellularLocation>
</comment>
<sequence length="240" mass="27509">MASFSPLTNFSTAPSPYSKIGFFHNPFITLRSSNALLRLSPLKVSADNEVATSASAFEEPRWIGGTWDLKQFQINGNTDWDAVIDAEVKRRKWLGDNPESSTNDNPVVFNTAIIPWWAWIKRFHLPEAELLNGRAAMIGFFMAYVVDSLTGVGVVDQMSNFFCKTLLFTAVSGILLVRKNEDIETLKKLWEEITFYDKQWQATWQMKTQVLPKKIRGFFVLQFPFPLIYVFHPSNKELSR</sequence>
<evidence type="ECO:0000313" key="5">
    <source>
        <dbReference type="EMBL" id="ACU19934.1"/>
    </source>
</evidence>
<dbReference type="Gene3D" id="1.10.3460.10">
    <property type="entry name" value="Chlorophyll a/b binding protein domain"/>
    <property type="match status" value="1"/>
</dbReference>
<keyword evidence="2" id="KW-0812">Transmembrane</keyword>
<proteinExistence type="evidence at transcript level"/>
<dbReference type="PANTHER" id="PTHR14154">
    <property type="entry name" value="UPF0041 BRAIN PROTEIN 44-RELATED"/>
    <property type="match status" value="1"/>
</dbReference>
<dbReference type="KEGG" id="gmx:100802326"/>
<dbReference type="EMBL" id="BT095692">
    <property type="protein sequence ID" value="ACU19934.1"/>
    <property type="molecule type" value="mRNA"/>
</dbReference>
<evidence type="ECO:0000256" key="2">
    <source>
        <dbReference type="ARBA" id="ARBA00022692"/>
    </source>
</evidence>